<dbReference type="InterPro" id="IPR036909">
    <property type="entry name" value="Cyt_c-like_dom_sf"/>
</dbReference>
<evidence type="ECO:0000256" key="4">
    <source>
        <dbReference type="PROSITE-ProRule" id="PRU00433"/>
    </source>
</evidence>
<dbReference type="SUPFAM" id="SSF46626">
    <property type="entry name" value="Cytochrome c"/>
    <property type="match status" value="1"/>
</dbReference>
<keyword evidence="5" id="KW-0732">Signal</keyword>
<dbReference type="Gene3D" id="1.10.760.10">
    <property type="entry name" value="Cytochrome c-like domain"/>
    <property type="match status" value="1"/>
</dbReference>
<dbReference type="OrthoDB" id="9770043at2"/>
<comment type="caution">
    <text evidence="7">The sequence shown here is derived from an EMBL/GenBank/DDBJ whole genome shotgun (WGS) entry which is preliminary data.</text>
</comment>
<dbReference type="SUPFAM" id="SSF50952">
    <property type="entry name" value="Soluble quinoprotein glucose dehydrogenase"/>
    <property type="match status" value="1"/>
</dbReference>
<feature type="signal peptide" evidence="5">
    <location>
        <begin position="1"/>
        <end position="23"/>
    </location>
</feature>
<feature type="domain" description="Cytochrome c" evidence="6">
    <location>
        <begin position="26"/>
        <end position="105"/>
    </location>
</feature>
<dbReference type="Pfam" id="PF07995">
    <property type="entry name" value="GSDH"/>
    <property type="match status" value="1"/>
</dbReference>
<dbReference type="InterPro" id="IPR011041">
    <property type="entry name" value="Quinoprot_gluc/sorb_DH_b-prop"/>
</dbReference>
<dbReference type="InterPro" id="IPR009056">
    <property type="entry name" value="Cyt_c-like_dom"/>
</dbReference>
<evidence type="ECO:0000259" key="6">
    <source>
        <dbReference type="PROSITE" id="PS51007"/>
    </source>
</evidence>
<keyword evidence="1 4" id="KW-0349">Heme</keyword>
<dbReference type="Gene3D" id="2.120.10.30">
    <property type="entry name" value="TolB, C-terminal domain"/>
    <property type="match status" value="1"/>
</dbReference>
<sequence length="475" mass="51970">MRSMTLPRLLASFLLVPAALTTAAEQPARDARKIYAEFCASCHGANMEGGSAPSLVSGQWRYGGDDAALSTSIRNGRPQNGMPGFGATVSEKEIRGLVVFINEQAGQASSRRTPAPSPSADTVATGKLHSFRVETVVSGLREPYAIAFQPDGLVLITEKRGTLRVVEKGVLRPEPVSGLPAVDSGGQGGLFDVVLHPDFARNGWIYLAFSDQLKTEPNRGAVMTTLIRGRLKGNTWTDQQIIFRAPEETFRHGGNHFGGRLAFDKNNFLFFSIGERGNQVDAQNLTLPNGKIHRLHDDGRVPVDNPFLKTPGAIPSIWSYGHRNPQGLRFHPVTGELWEHEHGPRGGDELNIIQRGLNYGWPLATFGMNYNGTPITDVTARPDIQPPITYWLPSIAPCGLAIYTGDRFPKWKNQLFVSSLAAQELRRLEVKDGKVIDQEIIFKGLGRLRDVANGPDGLLYVLLQDRVARLAPAAE</sequence>
<organism evidence="7 8">
    <name type="scientific">Rariglobus hedericola</name>
    <dbReference type="NCBI Taxonomy" id="2597822"/>
    <lineage>
        <taxon>Bacteria</taxon>
        <taxon>Pseudomonadati</taxon>
        <taxon>Verrucomicrobiota</taxon>
        <taxon>Opitutia</taxon>
        <taxon>Opitutales</taxon>
        <taxon>Opitutaceae</taxon>
        <taxon>Rariglobus</taxon>
    </lineage>
</organism>
<dbReference type="PROSITE" id="PS51007">
    <property type="entry name" value="CYTC"/>
    <property type="match status" value="1"/>
</dbReference>
<evidence type="ECO:0000256" key="2">
    <source>
        <dbReference type="ARBA" id="ARBA00022723"/>
    </source>
</evidence>
<dbReference type="PANTHER" id="PTHR19328">
    <property type="entry name" value="HEDGEHOG-INTERACTING PROTEIN"/>
    <property type="match status" value="1"/>
</dbReference>
<dbReference type="AlphaFoldDB" id="A0A556QS54"/>
<gene>
    <name evidence="7" type="ORF">FPL22_09355</name>
</gene>
<dbReference type="Pfam" id="PF13442">
    <property type="entry name" value="Cytochrome_CBB3"/>
    <property type="match status" value="1"/>
</dbReference>
<dbReference type="InterPro" id="IPR011042">
    <property type="entry name" value="6-blade_b-propeller_TolB-like"/>
</dbReference>
<dbReference type="GO" id="GO:0009055">
    <property type="term" value="F:electron transfer activity"/>
    <property type="evidence" value="ECO:0007669"/>
    <property type="project" value="InterPro"/>
</dbReference>
<dbReference type="GO" id="GO:0046872">
    <property type="term" value="F:metal ion binding"/>
    <property type="evidence" value="ECO:0007669"/>
    <property type="project" value="UniProtKB-KW"/>
</dbReference>
<dbReference type="InterPro" id="IPR012938">
    <property type="entry name" value="Glc/Sorbosone_DH"/>
</dbReference>
<proteinExistence type="predicted"/>
<keyword evidence="8" id="KW-1185">Reference proteome</keyword>
<dbReference type="Proteomes" id="UP000315648">
    <property type="component" value="Unassembled WGS sequence"/>
</dbReference>
<evidence type="ECO:0000313" key="7">
    <source>
        <dbReference type="EMBL" id="TSJ79474.1"/>
    </source>
</evidence>
<name>A0A556QS54_9BACT</name>
<evidence type="ECO:0000256" key="3">
    <source>
        <dbReference type="ARBA" id="ARBA00023004"/>
    </source>
</evidence>
<accession>A0A556QS54</accession>
<keyword evidence="3 4" id="KW-0408">Iron</keyword>
<keyword evidence="2 4" id="KW-0479">Metal-binding</keyword>
<dbReference type="PANTHER" id="PTHR19328:SF75">
    <property type="entry name" value="ALDOSE SUGAR DEHYDROGENASE YLII"/>
    <property type="match status" value="1"/>
</dbReference>
<evidence type="ECO:0000313" key="8">
    <source>
        <dbReference type="Proteomes" id="UP000315648"/>
    </source>
</evidence>
<dbReference type="EMBL" id="VMBG01000001">
    <property type="protein sequence ID" value="TSJ79474.1"/>
    <property type="molecule type" value="Genomic_DNA"/>
</dbReference>
<dbReference type="GO" id="GO:0020037">
    <property type="term" value="F:heme binding"/>
    <property type="evidence" value="ECO:0007669"/>
    <property type="project" value="InterPro"/>
</dbReference>
<evidence type="ECO:0000256" key="1">
    <source>
        <dbReference type="ARBA" id="ARBA00022617"/>
    </source>
</evidence>
<protein>
    <submittedName>
        <fullName evidence="7">Glucose sorbosone dehydrogenase</fullName>
    </submittedName>
</protein>
<reference evidence="7 8" key="1">
    <citation type="submission" date="2019-07" db="EMBL/GenBank/DDBJ databases">
        <title>Description of 53C-WASEF.</title>
        <authorList>
            <person name="Pitt A."/>
            <person name="Hahn M.W."/>
        </authorList>
    </citation>
    <scope>NUCLEOTIDE SEQUENCE [LARGE SCALE GENOMIC DNA]</scope>
    <source>
        <strain evidence="7 8">53C-WASEF</strain>
    </source>
</reference>
<evidence type="ECO:0000256" key="5">
    <source>
        <dbReference type="SAM" id="SignalP"/>
    </source>
</evidence>
<feature type="chain" id="PRO_5021949891" evidence="5">
    <location>
        <begin position="24"/>
        <end position="475"/>
    </location>
</feature>